<evidence type="ECO:0000313" key="2">
    <source>
        <dbReference type="Proteomes" id="UP001438112"/>
    </source>
</evidence>
<gene>
    <name evidence="1" type="ORF">AP20H10_12690</name>
</gene>
<evidence type="ECO:0008006" key="3">
    <source>
        <dbReference type="Google" id="ProtNLM"/>
    </source>
</evidence>
<name>A0ABP9ZJC6_9LACO</name>
<organism evidence="1 2">
    <name type="scientific">Apilactobacillus apinorum</name>
    <dbReference type="NCBI Taxonomy" id="1218495"/>
    <lineage>
        <taxon>Bacteria</taxon>
        <taxon>Bacillati</taxon>
        <taxon>Bacillota</taxon>
        <taxon>Bacilli</taxon>
        <taxon>Lactobacillales</taxon>
        <taxon>Lactobacillaceae</taxon>
        <taxon>Apilactobacillus</taxon>
    </lineage>
</organism>
<dbReference type="EMBL" id="BAABVV010000040">
    <property type="protein sequence ID" value="GAA6114906.1"/>
    <property type="molecule type" value="Genomic_DNA"/>
</dbReference>
<proteinExistence type="predicted"/>
<comment type="caution">
    <text evidence="1">The sequence shown here is derived from an EMBL/GenBank/DDBJ whole genome shotgun (WGS) entry which is preliminary data.</text>
</comment>
<accession>A0ABP9ZJC6</accession>
<dbReference type="Proteomes" id="UP001438112">
    <property type="component" value="Unassembled WGS sequence"/>
</dbReference>
<dbReference type="Gene3D" id="3.90.70.10">
    <property type="entry name" value="Cysteine proteinases"/>
    <property type="match status" value="1"/>
</dbReference>
<sequence>MKSNAIASERVPAFYVRLKHRRVEKWYISNMQDAKSERQFFRHEDELTKFEIDQIGFFQNHLWFHFNNEVTNGWIPNKFIRKNYRVLNLTQIEFDDTNSNEANALATLVHFSKPDYPVFEKIDPTVVNFTDKEYKTVLVNIVGSYKNITKKSFRRLRSQISRNRPVLIWGRRDNQCLVLFGFNHKVFFYYDPEDGLKKVITIKELTKLWKKSGYKAISY</sequence>
<reference evidence="1 2" key="1">
    <citation type="submission" date="2024-03" db="EMBL/GenBank/DDBJ databases">
        <title>Inconsistent identification of Apilactobacillus kunkeei-related strains obtained by well-developed overall genome related indices.</title>
        <authorList>
            <person name="Maeno S."/>
            <person name="Endo A."/>
        </authorList>
    </citation>
    <scope>NUCLEOTIDE SEQUENCE [LARGE SCALE GENOMIC DNA]</scope>
    <source>
        <strain evidence="1 2">20H-10</strain>
    </source>
</reference>
<keyword evidence="2" id="KW-1185">Reference proteome</keyword>
<evidence type="ECO:0000313" key="1">
    <source>
        <dbReference type="EMBL" id="GAA6114906.1"/>
    </source>
</evidence>
<dbReference type="RefSeq" id="WP_353318519.1">
    <property type="nucleotide sequence ID" value="NZ_BAABVV010000040.1"/>
</dbReference>
<protein>
    <recommendedName>
        <fullName evidence="3">GW domain-containing protein</fullName>
    </recommendedName>
</protein>